<dbReference type="Gene3D" id="1.20.1250.20">
    <property type="entry name" value="MFS general substrate transporter like domains"/>
    <property type="match status" value="1"/>
</dbReference>
<dbReference type="GO" id="GO:0022857">
    <property type="term" value="F:transmembrane transporter activity"/>
    <property type="evidence" value="ECO:0007669"/>
    <property type="project" value="InterPro"/>
</dbReference>
<proteinExistence type="inferred from homology"/>
<evidence type="ECO:0000256" key="3">
    <source>
        <dbReference type="ARBA" id="ARBA00023180"/>
    </source>
</evidence>
<dbReference type="AlphaFoldDB" id="A0A366QPM2"/>
<organism evidence="6 7">
    <name type="scientific">Fusarium coffeatum</name>
    <dbReference type="NCBI Taxonomy" id="231269"/>
    <lineage>
        <taxon>Eukaryota</taxon>
        <taxon>Fungi</taxon>
        <taxon>Dikarya</taxon>
        <taxon>Ascomycota</taxon>
        <taxon>Pezizomycotina</taxon>
        <taxon>Sordariomycetes</taxon>
        <taxon>Hypocreomycetidae</taxon>
        <taxon>Hypocreales</taxon>
        <taxon>Nectriaceae</taxon>
        <taxon>Fusarium</taxon>
        <taxon>Fusarium incarnatum-equiseti species complex</taxon>
    </lineage>
</organism>
<evidence type="ECO:0008006" key="8">
    <source>
        <dbReference type="Google" id="ProtNLM"/>
    </source>
</evidence>
<feature type="transmembrane region" description="Helical" evidence="5">
    <location>
        <begin position="377"/>
        <end position="395"/>
    </location>
</feature>
<accession>A0A366QPM2</accession>
<dbReference type="OrthoDB" id="5212574at2759"/>
<keyword evidence="5" id="KW-0812">Transmembrane</keyword>
<reference evidence="6 7" key="1">
    <citation type="submission" date="2018-06" db="EMBL/GenBank/DDBJ databases">
        <title>Fusarium incarnatum-equiseti species complex species 28.</title>
        <authorList>
            <person name="Gardiner D.M."/>
        </authorList>
    </citation>
    <scope>NUCLEOTIDE SEQUENCE [LARGE SCALE GENOMIC DNA]</scope>
    <source>
        <strain evidence="6 7">FIESC_28</strain>
    </source>
</reference>
<feature type="transmembrane region" description="Helical" evidence="5">
    <location>
        <begin position="233"/>
        <end position="253"/>
    </location>
</feature>
<comment type="similarity">
    <text evidence="2">Belongs to the major facilitator superfamily. Monocarboxylate porter (TC 2.A.1.13) family.</text>
</comment>
<sequence length="502" mass="54755">MSPLDRFRRSHFIERPDLGNLSSSTETLPENLPVPETSDLTRAQEEEDPTPAGSIDGSAREVSPDDEDETLEEFGLSLLERAVDFLSGVFSSGDRSEQGPYPDRGWRPWLLILACYLVFMNTCGWTNSFGFFQAYDAENTSLKVEQISQIGSLSAFLLFFVGALVSHSVHADNIHWIFSVGIVFQLFGTILTSTCDEYWEHLGAQGVLVGLGHGLVFSPVLAVLSTRFAQRRLLAMGIAASGSFAGGALFTSLFQDLLPKVGYHWTSVIVSWVKLVSLVIAMILMKPRANSPALELWWIQLVTPFKDIEYVLYIIASLCTTFGVYLTYFFLVAYSQTALDRTYPFGDSLTMFAVSNATGVVSILFFVAAYYFGVINVSALTTLGAAIMLYSWMAVSSQTGLYVWSSIYGIFAATVQTLLPTGVLILTNSRDNSGFKISVAFMVVSFAALGGPLIAARLIEHKGGYKGAQIFAGSVMLLGSAILMAAKGLSLKKPGVDLKFKV</sequence>
<feature type="transmembrane region" description="Helical" evidence="5">
    <location>
        <begin position="351"/>
        <end position="372"/>
    </location>
</feature>
<keyword evidence="7" id="KW-1185">Reference proteome</keyword>
<dbReference type="RefSeq" id="XP_031010905.1">
    <property type="nucleotide sequence ID" value="XM_031165026.1"/>
</dbReference>
<feature type="transmembrane region" description="Helical" evidence="5">
    <location>
        <begin position="203"/>
        <end position="224"/>
    </location>
</feature>
<evidence type="ECO:0000256" key="1">
    <source>
        <dbReference type="ARBA" id="ARBA00004141"/>
    </source>
</evidence>
<feature type="transmembrane region" description="Helical" evidence="5">
    <location>
        <begin position="439"/>
        <end position="459"/>
    </location>
</feature>
<dbReference type="EMBL" id="QKXC01000334">
    <property type="protein sequence ID" value="RBR06861.1"/>
    <property type="molecule type" value="Genomic_DNA"/>
</dbReference>
<dbReference type="PANTHER" id="PTHR11360">
    <property type="entry name" value="MONOCARBOXYLATE TRANSPORTER"/>
    <property type="match status" value="1"/>
</dbReference>
<dbReference type="PANTHER" id="PTHR11360:SF130">
    <property type="entry name" value="MAJOR FACILITATOR SUPERFAMILY (MFS) PROFILE DOMAIN-CONTAINING PROTEIN-RELATED"/>
    <property type="match status" value="1"/>
</dbReference>
<dbReference type="Pfam" id="PF07690">
    <property type="entry name" value="MFS_1"/>
    <property type="match status" value="1"/>
</dbReference>
<feature type="transmembrane region" description="Helical" evidence="5">
    <location>
        <begin position="173"/>
        <end position="191"/>
    </location>
</feature>
<feature type="region of interest" description="Disordered" evidence="4">
    <location>
        <begin position="15"/>
        <end position="67"/>
    </location>
</feature>
<evidence type="ECO:0000256" key="4">
    <source>
        <dbReference type="SAM" id="MobiDB-lite"/>
    </source>
</evidence>
<name>A0A366QPM2_9HYPO</name>
<keyword evidence="5" id="KW-0472">Membrane</keyword>
<dbReference type="SUPFAM" id="SSF103473">
    <property type="entry name" value="MFS general substrate transporter"/>
    <property type="match status" value="1"/>
</dbReference>
<keyword evidence="5" id="KW-1133">Transmembrane helix</keyword>
<dbReference type="GeneID" id="42000322"/>
<protein>
    <recommendedName>
        <fullName evidence="8">Major facilitator superfamily (MFS) profile domain-containing protein</fullName>
    </recommendedName>
</protein>
<feature type="transmembrane region" description="Helical" evidence="5">
    <location>
        <begin position="265"/>
        <end position="285"/>
    </location>
</feature>
<gene>
    <name evidence="6" type="ORF">FIESC28_10896</name>
</gene>
<feature type="transmembrane region" description="Helical" evidence="5">
    <location>
        <begin position="471"/>
        <end position="491"/>
    </location>
</feature>
<dbReference type="GO" id="GO:0016020">
    <property type="term" value="C:membrane"/>
    <property type="evidence" value="ECO:0007669"/>
    <property type="project" value="UniProtKB-SubCell"/>
</dbReference>
<dbReference type="Proteomes" id="UP000253153">
    <property type="component" value="Unassembled WGS sequence"/>
</dbReference>
<dbReference type="InterPro" id="IPR011701">
    <property type="entry name" value="MFS"/>
</dbReference>
<comment type="subcellular location">
    <subcellularLocation>
        <location evidence="1">Membrane</location>
        <topology evidence="1">Multi-pass membrane protein</topology>
    </subcellularLocation>
</comment>
<comment type="caution">
    <text evidence="6">The sequence shown here is derived from an EMBL/GenBank/DDBJ whole genome shotgun (WGS) entry which is preliminary data.</text>
</comment>
<feature type="transmembrane region" description="Helical" evidence="5">
    <location>
        <begin position="109"/>
        <end position="135"/>
    </location>
</feature>
<feature type="transmembrane region" description="Helical" evidence="5">
    <location>
        <begin position="401"/>
        <end position="427"/>
    </location>
</feature>
<feature type="transmembrane region" description="Helical" evidence="5">
    <location>
        <begin position="310"/>
        <end position="331"/>
    </location>
</feature>
<evidence type="ECO:0000313" key="7">
    <source>
        <dbReference type="Proteomes" id="UP000253153"/>
    </source>
</evidence>
<evidence type="ECO:0000256" key="5">
    <source>
        <dbReference type="SAM" id="Phobius"/>
    </source>
</evidence>
<feature type="transmembrane region" description="Helical" evidence="5">
    <location>
        <begin position="147"/>
        <end position="166"/>
    </location>
</feature>
<evidence type="ECO:0000256" key="2">
    <source>
        <dbReference type="ARBA" id="ARBA00006727"/>
    </source>
</evidence>
<evidence type="ECO:0000313" key="6">
    <source>
        <dbReference type="EMBL" id="RBR06861.1"/>
    </source>
</evidence>
<dbReference type="InterPro" id="IPR050327">
    <property type="entry name" value="Proton-linked_MCT"/>
</dbReference>
<dbReference type="InterPro" id="IPR036259">
    <property type="entry name" value="MFS_trans_sf"/>
</dbReference>
<keyword evidence="3" id="KW-0325">Glycoprotein</keyword>